<keyword evidence="1" id="KW-0812">Transmembrane</keyword>
<keyword evidence="1" id="KW-0472">Membrane</keyword>
<reference evidence="3" key="1">
    <citation type="journal article" date="2023" name="Mol. Phylogenet. Evol.">
        <title>Genome-scale phylogeny and comparative genomics of the fungal order Sordariales.</title>
        <authorList>
            <person name="Hensen N."/>
            <person name="Bonometti L."/>
            <person name="Westerberg I."/>
            <person name="Brannstrom I.O."/>
            <person name="Guillou S."/>
            <person name="Cros-Aarteil S."/>
            <person name="Calhoun S."/>
            <person name="Haridas S."/>
            <person name="Kuo A."/>
            <person name="Mondo S."/>
            <person name="Pangilinan J."/>
            <person name="Riley R."/>
            <person name="LaButti K."/>
            <person name="Andreopoulos B."/>
            <person name="Lipzen A."/>
            <person name="Chen C."/>
            <person name="Yan M."/>
            <person name="Daum C."/>
            <person name="Ng V."/>
            <person name="Clum A."/>
            <person name="Steindorff A."/>
            <person name="Ohm R.A."/>
            <person name="Martin F."/>
            <person name="Silar P."/>
            <person name="Natvig D.O."/>
            <person name="Lalanne C."/>
            <person name="Gautier V."/>
            <person name="Ament-Velasquez S.L."/>
            <person name="Kruys A."/>
            <person name="Hutchinson M.I."/>
            <person name="Powell A.J."/>
            <person name="Barry K."/>
            <person name="Miller A.N."/>
            <person name="Grigoriev I.V."/>
            <person name="Debuchy R."/>
            <person name="Gladieux P."/>
            <person name="Hiltunen Thoren M."/>
            <person name="Johannesson H."/>
        </authorList>
    </citation>
    <scope>NUCLEOTIDE SEQUENCE</scope>
    <source>
        <strain evidence="3">CBS 508.74</strain>
    </source>
</reference>
<gene>
    <name evidence="3" type="ORF">N656DRAFT_709377</name>
</gene>
<dbReference type="InterPro" id="IPR046529">
    <property type="entry name" value="DUF6594"/>
</dbReference>
<feature type="transmembrane region" description="Helical" evidence="1">
    <location>
        <begin position="266"/>
        <end position="285"/>
    </location>
</feature>
<protein>
    <recommendedName>
        <fullName evidence="2">DUF6594 domain-containing protein</fullName>
    </recommendedName>
</protein>
<evidence type="ECO:0000256" key="1">
    <source>
        <dbReference type="SAM" id="Phobius"/>
    </source>
</evidence>
<dbReference type="GeneID" id="89935717"/>
<reference evidence="3" key="2">
    <citation type="submission" date="2023-05" db="EMBL/GenBank/DDBJ databases">
        <authorList>
            <consortium name="Lawrence Berkeley National Laboratory"/>
            <person name="Steindorff A."/>
            <person name="Hensen N."/>
            <person name="Bonometti L."/>
            <person name="Westerberg I."/>
            <person name="Brannstrom I.O."/>
            <person name="Guillou S."/>
            <person name="Cros-Aarteil S."/>
            <person name="Calhoun S."/>
            <person name="Haridas S."/>
            <person name="Kuo A."/>
            <person name="Mondo S."/>
            <person name="Pangilinan J."/>
            <person name="Riley R."/>
            <person name="Labutti K."/>
            <person name="Andreopoulos B."/>
            <person name="Lipzen A."/>
            <person name="Chen C."/>
            <person name="Yanf M."/>
            <person name="Daum C."/>
            <person name="Ng V."/>
            <person name="Clum A."/>
            <person name="Ohm R."/>
            <person name="Martin F."/>
            <person name="Silar P."/>
            <person name="Natvig D."/>
            <person name="Lalanne C."/>
            <person name="Gautier V."/>
            <person name="Ament-Velasquez S.L."/>
            <person name="Kruys A."/>
            <person name="Hutchinson M.I."/>
            <person name="Powell A.J."/>
            <person name="Barry K."/>
            <person name="Miller A.N."/>
            <person name="Grigoriev I.V."/>
            <person name="Debuchy R."/>
            <person name="Gladieux P."/>
            <person name="Thoren M.H."/>
            <person name="Johannesson H."/>
        </authorList>
    </citation>
    <scope>NUCLEOTIDE SEQUENCE</scope>
    <source>
        <strain evidence="3">CBS 508.74</strain>
    </source>
</reference>
<feature type="domain" description="DUF6594" evidence="2">
    <location>
        <begin position="27"/>
        <end position="278"/>
    </location>
</feature>
<dbReference type="Proteomes" id="UP001302812">
    <property type="component" value="Unassembled WGS sequence"/>
</dbReference>
<organism evidence="3 4">
    <name type="scientific">Canariomyces notabilis</name>
    <dbReference type="NCBI Taxonomy" id="2074819"/>
    <lineage>
        <taxon>Eukaryota</taxon>
        <taxon>Fungi</taxon>
        <taxon>Dikarya</taxon>
        <taxon>Ascomycota</taxon>
        <taxon>Pezizomycotina</taxon>
        <taxon>Sordariomycetes</taxon>
        <taxon>Sordariomycetidae</taxon>
        <taxon>Sordariales</taxon>
        <taxon>Chaetomiaceae</taxon>
        <taxon>Canariomyces</taxon>
    </lineage>
</organism>
<dbReference type="RefSeq" id="XP_064669968.1">
    <property type="nucleotide sequence ID" value="XM_064811592.1"/>
</dbReference>
<evidence type="ECO:0000313" key="3">
    <source>
        <dbReference type="EMBL" id="KAK4112398.1"/>
    </source>
</evidence>
<keyword evidence="1" id="KW-1133">Transmembrane helix</keyword>
<dbReference type="EMBL" id="MU853342">
    <property type="protein sequence ID" value="KAK4112398.1"/>
    <property type="molecule type" value="Genomic_DNA"/>
</dbReference>
<comment type="caution">
    <text evidence="3">The sequence shown here is derived from an EMBL/GenBank/DDBJ whole genome shotgun (WGS) entry which is preliminary data.</text>
</comment>
<dbReference type="AlphaFoldDB" id="A0AAN6TDK2"/>
<proteinExistence type="predicted"/>
<sequence>MGTASGTSGSGPTEADIQLKPWKYIGYKGYAEFISSDDDFLILRRFDSLSARVALRLQDEINVLEEELERLDTIHSKPESTDFNNGTLRDDIAERAEILELAARKLRRYNEFLLQHSRMKKLTKAPGRDIKSLKHWHYNHSNVAIAREEQTYLNNEDLVRVVQEDRTPLRRVIDSSLRLRTLPIWRLRKHEAPVYDADYVSYYSGKRIDGFASTMIVTIGATMLIAPIWILQALNTLTMKLGVITIFILIFLLLISFAMVSKPFEALGATAAYAAVLMVFIQFGTEKA</sequence>
<feature type="transmembrane region" description="Helical" evidence="1">
    <location>
        <begin position="211"/>
        <end position="234"/>
    </location>
</feature>
<dbReference type="Pfam" id="PF20237">
    <property type="entry name" value="DUF6594"/>
    <property type="match status" value="1"/>
</dbReference>
<evidence type="ECO:0000313" key="4">
    <source>
        <dbReference type="Proteomes" id="UP001302812"/>
    </source>
</evidence>
<accession>A0AAN6TDK2</accession>
<dbReference type="PANTHER" id="PTHR34502:SF4">
    <property type="entry name" value="DUF6594 DOMAIN-CONTAINING PROTEIN"/>
    <property type="match status" value="1"/>
</dbReference>
<feature type="transmembrane region" description="Helical" evidence="1">
    <location>
        <begin position="241"/>
        <end position="260"/>
    </location>
</feature>
<name>A0AAN6TDK2_9PEZI</name>
<evidence type="ECO:0000259" key="2">
    <source>
        <dbReference type="Pfam" id="PF20237"/>
    </source>
</evidence>
<keyword evidence="4" id="KW-1185">Reference proteome</keyword>
<dbReference type="PANTHER" id="PTHR34502">
    <property type="entry name" value="DUF6594 DOMAIN-CONTAINING PROTEIN-RELATED"/>
    <property type="match status" value="1"/>
</dbReference>